<dbReference type="PANTHER" id="PTHR24305:SF96">
    <property type="entry name" value="CYTOCHROME P450 MONOOXYGENASE STCB-RELATED"/>
    <property type="match status" value="1"/>
</dbReference>
<dbReference type="AlphaFoldDB" id="A0A9P5BEP8"/>
<dbReference type="GO" id="GO:0020037">
    <property type="term" value="F:heme binding"/>
    <property type="evidence" value="ECO:0007669"/>
    <property type="project" value="InterPro"/>
</dbReference>
<evidence type="ECO:0000256" key="6">
    <source>
        <dbReference type="SAM" id="Phobius"/>
    </source>
</evidence>
<dbReference type="PANTHER" id="PTHR24305">
    <property type="entry name" value="CYTOCHROME P450"/>
    <property type="match status" value="1"/>
</dbReference>
<keyword evidence="6" id="KW-0472">Membrane</keyword>
<dbReference type="InterPro" id="IPR036396">
    <property type="entry name" value="Cyt_P450_sf"/>
</dbReference>
<dbReference type="GO" id="GO:0016705">
    <property type="term" value="F:oxidoreductase activity, acting on paired donors, with incorporation or reduction of molecular oxygen"/>
    <property type="evidence" value="ECO:0007669"/>
    <property type="project" value="InterPro"/>
</dbReference>
<dbReference type="PRINTS" id="PR00385">
    <property type="entry name" value="P450"/>
</dbReference>
<evidence type="ECO:0000256" key="3">
    <source>
        <dbReference type="ARBA" id="ARBA00022723"/>
    </source>
</evidence>
<keyword evidence="3" id="KW-0479">Metal-binding</keyword>
<dbReference type="PRINTS" id="PR00463">
    <property type="entry name" value="EP450I"/>
</dbReference>
<name>A0A9P5BEP8_9HYPO</name>
<evidence type="ECO:0000313" key="7">
    <source>
        <dbReference type="EMBL" id="KAF4500865.1"/>
    </source>
</evidence>
<feature type="transmembrane region" description="Helical" evidence="6">
    <location>
        <begin position="18"/>
        <end position="37"/>
    </location>
</feature>
<sequence length="678" mass="76402">MDSKLEGGYLNLEATGHFVLLLFVLYLLCYVTFTVFFNPLSRLPGMLPICPWISRWTDVIPKYHWLKGTRAQYVHYLHQQYGPVVRVGPQEVDISDMAAVKEIHRVKDGYRKAPFYQNLVPNTNNLFNTLDVEFQRHHRRLLSSPLSESSLKSVEPTVDAYVKVAIASMKRETEERGAADVAKFWLFMATDIIVELSFGESFGILEHGEKNQYIIDLEGLAAKGSIRSTFPTLISIATKFPLPVFKETVAAAQRIKDYSAEAVARYKRDLANNPAAAKPMLFKKLFEAGEAGLSDDEIRAEAQAYIVAGSDTTATTLTYLVYSVCSHADVRQILVEELMGLPDDFGHSDLRELPHLNNIIDETLRLYAAVPSALPRVVPAGGAHLAGYFLPSDTVVSTQAWTLHRDPHVFPDPEAWDPSRWEEGSKMIHDAVMPFGGGSRDELYKEIHEFIPYSNEDPKAAIIVTSLILTGSSRINLLFYFYQDEKPPTTGAFTDLLKIKSTLSTTKTQSYPDLTATIPYFPKDSTEYAEITDMFVDITSTYFKNLRGLASQCSVDFQPLPSSIGKHTEERGGNAIGFTANDPKRVLLEIQCAWVEKRYDDTVRQFSQDVTAWIEDKLPEWIGRNGGDVDEYLPLFMNEAMFDQNVTGTYKDYAKFKALQREADPEGVLRERMGGFKY</sequence>
<keyword evidence="6" id="KW-1133">Transmembrane helix</keyword>
<dbReference type="GO" id="GO:0005506">
    <property type="term" value="F:iron ion binding"/>
    <property type="evidence" value="ECO:0007669"/>
    <property type="project" value="InterPro"/>
</dbReference>
<dbReference type="GO" id="GO:0004497">
    <property type="term" value="F:monooxygenase activity"/>
    <property type="evidence" value="ECO:0007669"/>
    <property type="project" value="InterPro"/>
</dbReference>
<organism evidence="7 8">
    <name type="scientific">Fusarium agapanthi</name>
    <dbReference type="NCBI Taxonomy" id="1803897"/>
    <lineage>
        <taxon>Eukaryota</taxon>
        <taxon>Fungi</taxon>
        <taxon>Dikarya</taxon>
        <taxon>Ascomycota</taxon>
        <taxon>Pezizomycotina</taxon>
        <taxon>Sordariomycetes</taxon>
        <taxon>Hypocreomycetidae</taxon>
        <taxon>Hypocreales</taxon>
        <taxon>Nectriaceae</taxon>
        <taxon>Fusarium</taxon>
        <taxon>Fusarium fujikuroi species complex</taxon>
    </lineage>
</organism>
<gene>
    <name evidence="7" type="ORF">FAGAP_2957</name>
</gene>
<evidence type="ECO:0000313" key="8">
    <source>
        <dbReference type="Proteomes" id="UP000737391"/>
    </source>
</evidence>
<dbReference type="OrthoDB" id="1470350at2759"/>
<evidence type="ECO:0000256" key="4">
    <source>
        <dbReference type="ARBA" id="ARBA00023002"/>
    </source>
</evidence>
<keyword evidence="2" id="KW-0349">Heme</keyword>
<comment type="similarity">
    <text evidence="1">Belongs to the cytochrome P450 family.</text>
</comment>
<dbReference type="EMBL" id="LUFC02000167">
    <property type="protein sequence ID" value="KAF4500865.1"/>
    <property type="molecule type" value="Genomic_DNA"/>
</dbReference>
<evidence type="ECO:0000256" key="2">
    <source>
        <dbReference type="ARBA" id="ARBA00022617"/>
    </source>
</evidence>
<accession>A0A9P5BEP8</accession>
<dbReference type="InterPro" id="IPR050121">
    <property type="entry name" value="Cytochrome_P450_monoxygenase"/>
</dbReference>
<keyword evidence="8" id="KW-1185">Reference proteome</keyword>
<dbReference type="Pfam" id="PF00067">
    <property type="entry name" value="p450"/>
    <property type="match status" value="1"/>
</dbReference>
<reference evidence="7" key="1">
    <citation type="submission" date="2020-01" db="EMBL/GenBank/DDBJ databases">
        <title>Identification and distribution of gene clusters putatively required for synthesis of sphingolipid metabolism inhibitors in phylogenetically diverse species of the filamentous fungus Fusarium.</title>
        <authorList>
            <person name="Kim H.-S."/>
            <person name="Busman M."/>
            <person name="Brown D.W."/>
            <person name="Divon H."/>
            <person name="Uhlig S."/>
            <person name="Proctor R.H."/>
        </authorList>
    </citation>
    <scope>NUCLEOTIDE SEQUENCE</scope>
    <source>
        <strain evidence="7">NRRL 31653</strain>
    </source>
</reference>
<evidence type="ECO:0000256" key="1">
    <source>
        <dbReference type="ARBA" id="ARBA00010617"/>
    </source>
</evidence>
<keyword evidence="6" id="KW-0812">Transmembrane</keyword>
<dbReference type="Proteomes" id="UP000737391">
    <property type="component" value="Unassembled WGS sequence"/>
</dbReference>
<evidence type="ECO:0000256" key="5">
    <source>
        <dbReference type="ARBA" id="ARBA00023004"/>
    </source>
</evidence>
<comment type="caution">
    <text evidence="7">The sequence shown here is derived from an EMBL/GenBank/DDBJ whole genome shotgun (WGS) entry which is preliminary data.</text>
</comment>
<dbReference type="Gene3D" id="1.10.630.10">
    <property type="entry name" value="Cytochrome P450"/>
    <property type="match status" value="1"/>
</dbReference>
<dbReference type="SUPFAM" id="SSF48264">
    <property type="entry name" value="Cytochrome P450"/>
    <property type="match status" value="1"/>
</dbReference>
<dbReference type="InterPro" id="IPR002401">
    <property type="entry name" value="Cyt_P450_E_grp-I"/>
</dbReference>
<proteinExistence type="inferred from homology"/>
<keyword evidence="4" id="KW-0560">Oxidoreductase</keyword>
<keyword evidence="5" id="KW-0408">Iron</keyword>
<dbReference type="InterPro" id="IPR001128">
    <property type="entry name" value="Cyt_P450"/>
</dbReference>
<protein>
    <submittedName>
        <fullName evidence="7">Benzoate 4-monooxygenase cytochrome P450</fullName>
    </submittedName>
</protein>